<keyword evidence="2" id="KW-0808">Transferase</keyword>
<evidence type="ECO:0000259" key="1">
    <source>
        <dbReference type="Pfam" id="PF12697"/>
    </source>
</evidence>
<dbReference type="Proteomes" id="UP000032266">
    <property type="component" value="Chromosome"/>
</dbReference>
<dbReference type="PANTHER" id="PTHR43798:SF33">
    <property type="entry name" value="HYDROLASE, PUTATIVE (AFU_ORTHOLOGUE AFUA_2G14860)-RELATED"/>
    <property type="match status" value="1"/>
</dbReference>
<keyword evidence="2" id="KW-0378">Hydrolase</keyword>
<gene>
    <name evidence="2" type="ORF">YC6258_03790</name>
</gene>
<accession>A0A0C5VNE6</accession>
<dbReference type="Pfam" id="PF12697">
    <property type="entry name" value="Abhydrolase_6"/>
    <property type="match status" value="1"/>
</dbReference>
<keyword evidence="2" id="KW-0012">Acyltransferase</keyword>
<dbReference type="RefSeq" id="WP_052830369.1">
    <property type="nucleotide sequence ID" value="NZ_CP007142.1"/>
</dbReference>
<dbReference type="GO" id="GO:0016746">
    <property type="term" value="F:acyltransferase activity"/>
    <property type="evidence" value="ECO:0007669"/>
    <property type="project" value="UniProtKB-KW"/>
</dbReference>
<dbReference type="GO" id="GO:0016020">
    <property type="term" value="C:membrane"/>
    <property type="evidence" value="ECO:0007669"/>
    <property type="project" value="TreeGrafter"/>
</dbReference>
<keyword evidence="3" id="KW-1185">Reference proteome</keyword>
<dbReference type="InterPro" id="IPR050266">
    <property type="entry name" value="AB_hydrolase_sf"/>
</dbReference>
<sequence>MNITKHYLHLPEVSLCYHLYEKPDEPDRTLLLLHGAGVAGQLTWHHVCRMSQGYRRMIVPDLRGAGETIHPYVNEKAFSIENIRADLVALLKHLQINELDIAGYSFGGACALDLNAFAGLEVQRLVLVEPALLERANFYQTLAIRTQYSEATRVMRCEDTSAEGVRQFAQLVMAVATKNPKTRETMYQRLAHRIIGLANELDALTAYMKSCDRELLYPNHQQVILIHGANSHQEMRQFHSVLATERAWKLVSVPGSDHSLIFQKPRKVAEAVSDILG</sequence>
<dbReference type="AlphaFoldDB" id="A0A0C5VNE6"/>
<organism evidence="2 3">
    <name type="scientific">Gynuella sunshinyii YC6258</name>
    <dbReference type="NCBI Taxonomy" id="1445510"/>
    <lineage>
        <taxon>Bacteria</taxon>
        <taxon>Pseudomonadati</taxon>
        <taxon>Pseudomonadota</taxon>
        <taxon>Gammaproteobacteria</taxon>
        <taxon>Oceanospirillales</taxon>
        <taxon>Saccharospirillaceae</taxon>
        <taxon>Gynuella</taxon>
    </lineage>
</organism>
<dbReference type="InterPro" id="IPR000073">
    <property type="entry name" value="AB_hydrolase_1"/>
</dbReference>
<dbReference type="SUPFAM" id="SSF53474">
    <property type="entry name" value="alpha/beta-Hydrolases"/>
    <property type="match status" value="1"/>
</dbReference>
<dbReference type="Gene3D" id="3.40.50.1820">
    <property type="entry name" value="alpha/beta hydrolase"/>
    <property type="match status" value="1"/>
</dbReference>
<dbReference type="EMBL" id="CP007142">
    <property type="protein sequence ID" value="AJQ95826.1"/>
    <property type="molecule type" value="Genomic_DNA"/>
</dbReference>
<name>A0A0C5VNE6_9GAMM</name>
<dbReference type="HOGENOM" id="CLU_888063_0_0_6"/>
<dbReference type="KEGG" id="gsn:YC6258_03790"/>
<evidence type="ECO:0000313" key="2">
    <source>
        <dbReference type="EMBL" id="AJQ95826.1"/>
    </source>
</evidence>
<dbReference type="STRING" id="1445510.YC6258_03790"/>
<dbReference type="InterPro" id="IPR029058">
    <property type="entry name" value="AB_hydrolase_fold"/>
</dbReference>
<evidence type="ECO:0000313" key="3">
    <source>
        <dbReference type="Proteomes" id="UP000032266"/>
    </source>
</evidence>
<proteinExistence type="predicted"/>
<protein>
    <submittedName>
        <fullName evidence="2">Putative hydrolase or acyltransferase (Alpha/beta hydrolase superfamily)</fullName>
    </submittedName>
</protein>
<feature type="domain" description="AB hydrolase-1" evidence="1">
    <location>
        <begin position="30"/>
        <end position="271"/>
    </location>
</feature>
<dbReference type="PANTHER" id="PTHR43798">
    <property type="entry name" value="MONOACYLGLYCEROL LIPASE"/>
    <property type="match status" value="1"/>
</dbReference>
<dbReference type="GO" id="GO:0016787">
    <property type="term" value="F:hydrolase activity"/>
    <property type="evidence" value="ECO:0007669"/>
    <property type="project" value="UniProtKB-KW"/>
</dbReference>
<reference evidence="2 3" key="1">
    <citation type="submission" date="2014-01" db="EMBL/GenBank/DDBJ databases">
        <title>Full genme sequencing of cellulolytic bacterium Gynuella sunshinyii YC6258T gen. nov., sp. nov.</title>
        <authorList>
            <person name="Khan H."/>
            <person name="Chung E.J."/>
            <person name="Chung Y.R."/>
        </authorList>
    </citation>
    <scope>NUCLEOTIDE SEQUENCE [LARGE SCALE GENOMIC DNA]</scope>
    <source>
        <strain evidence="2 3">YC6258</strain>
    </source>
</reference>